<protein>
    <submittedName>
        <fullName evidence="1">Four helix bundle protein</fullName>
    </submittedName>
</protein>
<dbReference type="InterPro" id="IPR036583">
    <property type="entry name" value="23S_rRNA_IVS_sf"/>
</dbReference>
<dbReference type="EMBL" id="BMWS01000024">
    <property type="protein sequence ID" value="GGX27795.1"/>
    <property type="molecule type" value="Genomic_DNA"/>
</dbReference>
<dbReference type="NCBIfam" id="NF008911">
    <property type="entry name" value="PRK12275.1-2"/>
    <property type="match status" value="1"/>
</dbReference>
<dbReference type="Proteomes" id="UP000601108">
    <property type="component" value="Unassembled WGS sequence"/>
</dbReference>
<dbReference type="NCBIfam" id="TIGR02436">
    <property type="entry name" value="four helix bundle protein"/>
    <property type="match status" value="1"/>
</dbReference>
<proteinExistence type="predicted"/>
<dbReference type="Gene3D" id="1.20.1440.60">
    <property type="entry name" value="23S rRNA-intervening sequence"/>
    <property type="match status" value="1"/>
</dbReference>
<evidence type="ECO:0000313" key="1">
    <source>
        <dbReference type="EMBL" id="GGX27795.1"/>
    </source>
</evidence>
<comment type="caution">
    <text evidence="1">The sequence shown here is derived from an EMBL/GenBank/DDBJ whole genome shotgun (WGS) entry which is preliminary data.</text>
</comment>
<keyword evidence="2" id="KW-1185">Reference proteome</keyword>
<evidence type="ECO:0000313" key="2">
    <source>
        <dbReference type="Proteomes" id="UP000601108"/>
    </source>
</evidence>
<sequence length="137" mass="16216">MSLTLRFLDSLKLKDQIVMSTFRDLKIWEKAMDIVTKVYRDTNDFPKEEIYGLTSQIRRACISIPSNIAEGYGRKGKKEYLRFLNIAMSSLFEVQTQLQISKNLKYISEDKFETMYEETRELERMLSSYNRKVESSI</sequence>
<dbReference type="PANTHER" id="PTHR38471">
    <property type="entry name" value="FOUR HELIX BUNDLE PROTEIN"/>
    <property type="match status" value="1"/>
</dbReference>
<dbReference type="CDD" id="cd16377">
    <property type="entry name" value="23S_rRNA_IVP_like"/>
    <property type="match status" value="1"/>
</dbReference>
<dbReference type="Pfam" id="PF05635">
    <property type="entry name" value="23S_rRNA_IVP"/>
    <property type="match status" value="1"/>
</dbReference>
<dbReference type="SUPFAM" id="SSF158446">
    <property type="entry name" value="IVS-encoded protein-like"/>
    <property type="match status" value="1"/>
</dbReference>
<organism evidence="1 2">
    <name type="scientific">Aquimarina muelleri</name>
    <dbReference type="NCBI Taxonomy" id="279356"/>
    <lineage>
        <taxon>Bacteria</taxon>
        <taxon>Pseudomonadati</taxon>
        <taxon>Bacteroidota</taxon>
        <taxon>Flavobacteriia</taxon>
        <taxon>Flavobacteriales</taxon>
        <taxon>Flavobacteriaceae</taxon>
        <taxon>Aquimarina</taxon>
    </lineage>
</organism>
<dbReference type="InterPro" id="IPR012657">
    <property type="entry name" value="23S_rRNA-intervening_sequence"/>
</dbReference>
<name>A0A918JX95_9FLAO</name>
<accession>A0A918JX95</accession>
<dbReference type="AlphaFoldDB" id="A0A918JX95"/>
<reference evidence="1 2" key="1">
    <citation type="journal article" date="2014" name="Int. J. Syst. Evol. Microbiol.">
        <title>Complete genome sequence of Corynebacterium casei LMG S-19264T (=DSM 44701T), isolated from a smear-ripened cheese.</title>
        <authorList>
            <consortium name="US DOE Joint Genome Institute (JGI-PGF)"/>
            <person name="Walter F."/>
            <person name="Albersmeier A."/>
            <person name="Kalinowski J."/>
            <person name="Ruckert C."/>
        </authorList>
    </citation>
    <scope>NUCLEOTIDE SEQUENCE [LARGE SCALE GENOMIC DNA]</scope>
    <source>
        <strain evidence="1 2">KCTC 12285</strain>
    </source>
</reference>
<gene>
    <name evidence="1" type="ORF">GCM10007384_31370</name>
</gene>
<dbReference type="PANTHER" id="PTHR38471:SF2">
    <property type="entry name" value="FOUR HELIX BUNDLE PROTEIN"/>
    <property type="match status" value="1"/>
</dbReference>